<dbReference type="Pfam" id="PF08292">
    <property type="entry name" value="RNA_pol_Rbc25"/>
    <property type="match status" value="1"/>
</dbReference>
<comment type="similarity">
    <text evidence="2">Belongs to the eukaryotic RPB7/RPC8 RNA polymerase subunit family.</text>
</comment>
<dbReference type="Proteomes" id="UP000094527">
    <property type="component" value="Unassembled WGS sequence"/>
</dbReference>
<feature type="domain" description="RNA polymerase Rpb7-like N-terminal" evidence="7">
    <location>
        <begin position="10"/>
        <end position="64"/>
    </location>
</feature>
<feature type="compositionally biased region" description="Low complexity" evidence="6">
    <location>
        <begin position="178"/>
        <end position="189"/>
    </location>
</feature>
<comment type="caution">
    <text evidence="9">The sequence shown here is derived from an EMBL/GenBank/DDBJ whole genome shotgun (WGS) entry which is preliminary data.</text>
</comment>
<dbReference type="OrthoDB" id="10256606at2759"/>
<evidence type="ECO:0000256" key="6">
    <source>
        <dbReference type="SAM" id="MobiDB-lite"/>
    </source>
</evidence>
<dbReference type="EMBL" id="LJIJ01000236">
    <property type="protein sequence ID" value="ODN00052.1"/>
    <property type="molecule type" value="Genomic_DNA"/>
</dbReference>
<dbReference type="GO" id="GO:0006384">
    <property type="term" value="P:transcription initiation at RNA polymerase III promoter"/>
    <property type="evidence" value="ECO:0007669"/>
    <property type="project" value="TreeGrafter"/>
</dbReference>
<protein>
    <submittedName>
        <fullName evidence="9">DNA-directed RNA polymerase III subunit RPC8</fullName>
    </submittedName>
</protein>
<dbReference type="STRING" id="48709.A0A1D2N493"/>
<proteinExistence type="inferred from homology"/>
<evidence type="ECO:0000313" key="10">
    <source>
        <dbReference type="Proteomes" id="UP000094527"/>
    </source>
</evidence>
<dbReference type="OMA" id="LGPTLWW"/>
<dbReference type="Gene3D" id="2.40.50.140">
    <property type="entry name" value="Nucleic acid-binding proteins"/>
    <property type="match status" value="1"/>
</dbReference>
<keyword evidence="5" id="KW-0539">Nucleus</keyword>
<evidence type="ECO:0000259" key="8">
    <source>
        <dbReference type="Pfam" id="PF08292"/>
    </source>
</evidence>
<dbReference type="PANTHER" id="PTHR12709:SF1">
    <property type="entry name" value="DNA-DIRECTED RNA POLYMERASE III SUBUNIT RPC8"/>
    <property type="match status" value="1"/>
</dbReference>
<dbReference type="SUPFAM" id="SSF88798">
    <property type="entry name" value="N-terminal, heterodimerisation domain of RBP7 (RpoE)"/>
    <property type="match status" value="1"/>
</dbReference>
<dbReference type="InterPro" id="IPR005576">
    <property type="entry name" value="Rpb7-like_N"/>
</dbReference>
<keyword evidence="4" id="KW-0804">Transcription</keyword>
<dbReference type="AlphaFoldDB" id="A0A1D2N493"/>
<name>A0A1D2N493_ORCCI</name>
<feature type="domain" description="RNA polymerase III subunit Rpc25" evidence="8">
    <location>
        <begin position="83"/>
        <end position="230"/>
    </location>
</feature>
<sequence>MFVLYEMTQDVRIDPVNLGQDRTEAITNELNQRLSNRVMLNVGLCMALWDIKSIGAGVIYPGDGGVHSKVVFRYIVFRPFQDEIMVGKIKNCTPEGVHVTLGYFDDILITPECLQYPSKFDEREQVWIWEYKAEDDDEVHEMYMDKGEGIKFRVTGESFNDTTPIPDTNPQGASKNDPQGSSGPQPGSSKAPTGVQSSAGSGNDAGGPLKIPYSITGSINEPGLGLMSWWS</sequence>
<evidence type="ECO:0000256" key="5">
    <source>
        <dbReference type="ARBA" id="ARBA00023242"/>
    </source>
</evidence>
<dbReference type="InterPro" id="IPR045113">
    <property type="entry name" value="Rpb7-like"/>
</dbReference>
<dbReference type="CDD" id="cd04330">
    <property type="entry name" value="RNAP_III_Rpc25_N"/>
    <property type="match status" value="1"/>
</dbReference>
<evidence type="ECO:0000259" key="7">
    <source>
        <dbReference type="Pfam" id="PF03876"/>
    </source>
</evidence>
<dbReference type="FunFam" id="3.30.1490.120:FF:000002">
    <property type="entry name" value="DNA-directed RNA polymerase III subunit RPC8"/>
    <property type="match status" value="1"/>
</dbReference>
<dbReference type="PANTHER" id="PTHR12709">
    <property type="entry name" value="DNA-DIRECTED RNA POLYMERASE II, III"/>
    <property type="match status" value="1"/>
</dbReference>
<evidence type="ECO:0000256" key="4">
    <source>
        <dbReference type="ARBA" id="ARBA00023163"/>
    </source>
</evidence>
<accession>A0A1D2N493</accession>
<organism evidence="9 10">
    <name type="scientific">Orchesella cincta</name>
    <name type="common">Springtail</name>
    <name type="synonym">Podura cincta</name>
    <dbReference type="NCBI Taxonomy" id="48709"/>
    <lineage>
        <taxon>Eukaryota</taxon>
        <taxon>Metazoa</taxon>
        <taxon>Ecdysozoa</taxon>
        <taxon>Arthropoda</taxon>
        <taxon>Hexapoda</taxon>
        <taxon>Collembola</taxon>
        <taxon>Entomobryomorpha</taxon>
        <taxon>Entomobryoidea</taxon>
        <taxon>Orchesellidae</taxon>
        <taxon>Orchesellinae</taxon>
        <taxon>Orchesella</taxon>
    </lineage>
</organism>
<dbReference type="InterPro" id="IPR036898">
    <property type="entry name" value="RNA_pol_Rpb7-like_N_sf"/>
</dbReference>
<feature type="compositionally biased region" description="Polar residues" evidence="6">
    <location>
        <begin position="190"/>
        <end position="201"/>
    </location>
</feature>
<dbReference type="SUPFAM" id="SSF50249">
    <property type="entry name" value="Nucleic acid-binding proteins"/>
    <property type="match status" value="1"/>
</dbReference>
<gene>
    <name evidence="9" type="ORF">Ocin01_06629</name>
</gene>
<dbReference type="Pfam" id="PF03876">
    <property type="entry name" value="SHS2_Rpb7-N"/>
    <property type="match status" value="1"/>
</dbReference>
<comment type="subcellular location">
    <subcellularLocation>
        <location evidence="1">Nucleus</location>
    </subcellularLocation>
</comment>
<dbReference type="InterPro" id="IPR013238">
    <property type="entry name" value="RNA_pol_III_Rbc25"/>
</dbReference>
<keyword evidence="10" id="KW-1185">Reference proteome</keyword>
<evidence type="ECO:0000313" key="9">
    <source>
        <dbReference type="EMBL" id="ODN00052.1"/>
    </source>
</evidence>
<dbReference type="GO" id="GO:0005666">
    <property type="term" value="C:RNA polymerase III complex"/>
    <property type="evidence" value="ECO:0007669"/>
    <property type="project" value="TreeGrafter"/>
</dbReference>
<keyword evidence="3 9" id="KW-0240">DNA-directed RNA polymerase</keyword>
<evidence type="ECO:0000256" key="2">
    <source>
        <dbReference type="ARBA" id="ARBA00009307"/>
    </source>
</evidence>
<reference evidence="9 10" key="1">
    <citation type="journal article" date="2016" name="Genome Biol. Evol.">
        <title>Gene Family Evolution Reflects Adaptation to Soil Environmental Stressors in the Genome of the Collembolan Orchesella cincta.</title>
        <authorList>
            <person name="Faddeeva-Vakhrusheva A."/>
            <person name="Derks M.F."/>
            <person name="Anvar S.Y."/>
            <person name="Agamennone V."/>
            <person name="Suring W."/>
            <person name="Smit S."/>
            <person name="van Straalen N.M."/>
            <person name="Roelofs D."/>
        </authorList>
    </citation>
    <scope>NUCLEOTIDE SEQUENCE [LARGE SCALE GENOMIC DNA]</scope>
    <source>
        <tissue evidence="9">Mixed pool</tissue>
    </source>
</reference>
<evidence type="ECO:0000256" key="1">
    <source>
        <dbReference type="ARBA" id="ARBA00004123"/>
    </source>
</evidence>
<dbReference type="Gene3D" id="3.30.1490.120">
    <property type="entry name" value="RNA polymerase Rpb7-like, N-terminal domain"/>
    <property type="match status" value="1"/>
</dbReference>
<dbReference type="InterPro" id="IPR012340">
    <property type="entry name" value="NA-bd_OB-fold"/>
</dbReference>
<evidence type="ECO:0000256" key="3">
    <source>
        <dbReference type="ARBA" id="ARBA00022478"/>
    </source>
</evidence>
<feature type="compositionally biased region" description="Polar residues" evidence="6">
    <location>
        <begin position="157"/>
        <end position="177"/>
    </location>
</feature>
<feature type="region of interest" description="Disordered" evidence="6">
    <location>
        <begin position="155"/>
        <end position="222"/>
    </location>
</feature>